<evidence type="ECO:0000256" key="1">
    <source>
        <dbReference type="SAM" id="Phobius"/>
    </source>
</evidence>
<dbReference type="AlphaFoldDB" id="A0A941FI69"/>
<dbReference type="EMBL" id="JAGTPW010000029">
    <property type="protein sequence ID" value="MBR8645218.1"/>
    <property type="molecule type" value="Genomic_DNA"/>
</dbReference>
<protein>
    <submittedName>
        <fullName evidence="2">Uncharacterized protein</fullName>
    </submittedName>
</protein>
<feature type="transmembrane region" description="Helical" evidence="1">
    <location>
        <begin position="47"/>
        <end position="64"/>
    </location>
</feature>
<sequence length="115" mass="13100">MITVYFILIGSFSKDVKEKGIYVWLTGVLSLYPYWIIIMYADTLQPFVGAAVLLGCTAIMVILSRKFFKGLLDKGGAGLQLDFYRVYGLLFLIAMNMDVLTGDRHISFWKSSRHF</sequence>
<proteinExistence type="predicted"/>
<reference evidence="2" key="1">
    <citation type="submission" date="2021-04" db="EMBL/GenBank/DDBJ databases">
        <title>Whole genome sequencing of Enterococci isolates from hospitalized patients.</title>
        <authorList>
            <person name="Ogoti B.M."/>
            <person name="Onyambu F.G."/>
        </authorList>
    </citation>
    <scope>NUCLEOTIDE SEQUENCE</scope>
    <source>
        <strain evidence="2">242</strain>
    </source>
</reference>
<accession>A0A941FI69</accession>
<organism evidence="2 3">
    <name type="scientific">Peribacillus frigoritolerans</name>
    <dbReference type="NCBI Taxonomy" id="450367"/>
    <lineage>
        <taxon>Bacteria</taxon>
        <taxon>Bacillati</taxon>
        <taxon>Bacillota</taxon>
        <taxon>Bacilli</taxon>
        <taxon>Bacillales</taxon>
        <taxon>Bacillaceae</taxon>
        <taxon>Peribacillus</taxon>
    </lineage>
</organism>
<name>A0A941FI69_9BACI</name>
<evidence type="ECO:0000313" key="2">
    <source>
        <dbReference type="EMBL" id="MBR8645218.1"/>
    </source>
</evidence>
<feature type="transmembrane region" description="Helical" evidence="1">
    <location>
        <begin position="21"/>
        <end position="41"/>
    </location>
</feature>
<keyword evidence="1" id="KW-0472">Membrane</keyword>
<comment type="caution">
    <text evidence="2">The sequence shown here is derived from an EMBL/GenBank/DDBJ whole genome shotgun (WGS) entry which is preliminary data.</text>
</comment>
<keyword evidence="1" id="KW-1133">Transmembrane helix</keyword>
<keyword evidence="1" id="KW-0812">Transmembrane</keyword>
<dbReference type="Proteomes" id="UP000680045">
    <property type="component" value="Unassembled WGS sequence"/>
</dbReference>
<evidence type="ECO:0000313" key="3">
    <source>
        <dbReference type="Proteomes" id="UP000680045"/>
    </source>
</evidence>
<gene>
    <name evidence="2" type="ORF">KEH51_16515</name>
</gene>